<dbReference type="AlphaFoldDB" id="A0A1Y6BL64"/>
<evidence type="ECO:0000313" key="6">
    <source>
        <dbReference type="Proteomes" id="UP000192917"/>
    </source>
</evidence>
<name>A0A1Y6BL64_9PROT</name>
<sequence length="555" mass="59681">MFRDLSGRQELLDRANRLHGQGRLREAEILYRRVLLADPQQPDALALLGGLLAERQRGTEGNLLIRQALAGRPGDPALHVALGRSEMKAGDLGAAEACYRAALQFNAAHEEGVLTLAGMLLDQGRVEEAERVLRGALSHESDGPAVLRLLAQVCERLGKAEEAELLYERVHDADPEDLAVLLALGRLRLADGRPGAALEAFHGAVLLDDGAAEVHEGLGRCLVGLGRAEEAVAEFRAALLRDPARAAGWRALVTCLLDLGELESAAEALDQAAALVAGPARWKAQLFAELAEAWRGQAAAERALAALVKGLAQDPRELSLYRSLAPVLRANGRAGEAEALFDFPRLLLWRQIREVPDFPSPAAFNRALAQQLRDRADRRPAEAEGADAGQHGGWRSGELFGRPSAALVALERLVRAAAGDYLAGREGLDGNPFLAEPPTRLALRGRAIGLAASGWLEPQTRPDAFLSGLYFLEVPREIARGEDAAGCLRFYDAELQGEATRFETLRPKPGLLVLAPGYFRHGTLPFRSWRECLAVLFDLVEAAAGEAGARGASRG</sequence>
<gene>
    <name evidence="5" type="ORF">SAMN05428998_104173</name>
</gene>
<evidence type="ECO:0000256" key="1">
    <source>
        <dbReference type="ARBA" id="ARBA00022737"/>
    </source>
</evidence>
<evidence type="ECO:0000256" key="3">
    <source>
        <dbReference type="PROSITE-ProRule" id="PRU00339"/>
    </source>
</evidence>
<evidence type="ECO:0000256" key="2">
    <source>
        <dbReference type="ARBA" id="ARBA00022803"/>
    </source>
</evidence>
<accession>A0A1Y6BL64</accession>
<dbReference type="InterPro" id="IPR011990">
    <property type="entry name" value="TPR-like_helical_dom_sf"/>
</dbReference>
<feature type="repeat" description="TPR" evidence="3">
    <location>
        <begin position="212"/>
        <end position="245"/>
    </location>
</feature>
<dbReference type="PANTHER" id="PTHR45586">
    <property type="entry name" value="TPR REPEAT-CONTAINING PROTEIN PA4667"/>
    <property type="match status" value="1"/>
</dbReference>
<dbReference type="SMART" id="SM00028">
    <property type="entry name" value="TPR"/>
    <property type="match status" value="7"/>
</dbReference>
<feature type="region of interest" description="Disordered" evidence="4">
    <location>
        <begin position="375"/>
        <end position="395"/>
    </location>
</feature>
<evidence type="ECO:0000256" key="4">
    <source>
        <dbReference type="SAM" id="MobiDB-lite"/>
    </source>
</evidence>
<dbReference type="RefSeq" id="WP_085121874.1">
    <property type="nucleotide sequence ID" value="NZ_FWZX01000004.1"/>
</dbReference>
<proteinExistence type="predicted"/>
<dbReference type="PROSITE" id="PS50005">
    <property type="entry name" value="TPR"/>
    <property type="match status" value="1"/>
</dbReference>
<dbReference type="Proteomes" id="UP000192917">
    <property type="component" value="Unassembled WGS sequence"/>
</dbReference>
<dbReference type="Gene3D" id="2.60.120.620">
    <property type="entry name" value="q2cbj1_9rhob like domain"/>
    <property type="match status" value="1"/>
</dbReference>
<keyword evidence="1" id="KW-0677">Repeat</keyword>
<dbReference type="InterPro" id="IPR019734">
    <property type="entry name" value="TPR_rpt"/>
</dbReference>
<dbReference type="Pfam" id="PF14559">
    <property type="entry name" value="TPR_19"/>
    <property type="match status" value="2"/>
</dbReference>
<organism evidence="5 6">
    <name type="scientific">Tistlia consotensis USBA 355</name>
    <dbReference type="NCBI Taxonomy" id="560819"/>
    <lineage>
        <taxon>Bacteria</taxon>
        <taxon>Pseudomonadati</taxon>
        <taxon>Pseudomonadota</taxon>
        <taxon>Alphaproteobacteria</taxon>
        <taxon>Rhodospirillales</taxon>
        <taxon>Rhodovibrionaceae</taxon>
        <taxon>Tistlia</taxon>
    </lineage>
</organism>
<reference evidence="5 6" key="1">
    <citation type="submission" date="2017-04" db="EMBL/GenBank/DDBJ databases">
        <authorList>
            <person name="Afonso C.L."/>
            <person name="Miller P.J."/>
            <person name="Scott M.A."/>
            <person name="Spackman E."/>
            <person name="Goraichik I."/>
            <person name="Dimitrov K.M."/>
            <person name="Suarez D.L."/>
            <person name="Swayne D.E."/>
        </authorList>
    </citation>
    <scope>NUCLEOTIDE SEQUENCE [LARGE SCALE GENOMIC DNA]</scope>
    <source>
        <strain evidence="5 6">USBA 355</strain>
    </source>
</reference>
<dbReference type="EMBL" id="FWZX01000004">
    <property type="protein sequence ID" value="SMF08860.1"/>
    <property type="molecule type" value="Genomic_DNA"/>
</dbReference>
<dbReference type="Pfam" id="PF13432">
    <property type="entry name" value="TPR_16"/>
    <property type="match status" value="1"/>
</dbReference>
<dbReference type="InterPro" id="IPR051012">
    <property type="entry name" value="CellSynth/LPSAsmb/PSIAsmb"/>
</dbReference>
<protein>
    <submittedName>
        <fullName evidence="5">Tetratricopeptide repeat-containing protein</fullName>
    </submittedName>
</protein>
<dbReference type="PANTHER" id="PTHR45586:SF14">
    <property type="entry name" value="TETRATRICOPEPTIDE TPR_2 REPEAT PROTEIN"/>
    <property type="match status" value="1"/>
</dbReference>
<keyword evidence="2 3" id="KW-0802">TPR repeat</keyword>
<evidence type="ECO:0000313" key="5">
    <source>
        <dbReference type="EMBL" id="SMF08860.1"/>
    </source>
</evidence>
<dbReference type="Gene3D" id="1.25.40.10">
    <property type="entry name" value="Tetratricopeptide repeat domain"/>
    <property type="match status" value="3"/>
</dbReference>
<dbReference type="SUPFAM" id="SSF48452">
    <property type="entry name" value="TPR-like"/>
    <property type="match status" value="1"/>
</dbReference>
<dbReference type="STRING" id="560819.SAMN05428998_104173"/>
<keyword evidence="6" id="KW-1185">Reference proteome</keyword>